<proteinExistence type="predicted"/>
<evidence type="ECO:0000313" key="4">
    <source>
        <dbReference type="EMBL" id="VAX36955.1"/>
    </source>
</evidence>
<dbReference type="EMBL" id="UOGJ01000113">
    <property type="protein sequence ID" value="VAX36955.1"/>
    <property type="molecule type" value="Genomic_DNA"/>
</dbReference>
<accession>A0A3B1DXD8</accession>
<keyword evidence="1" id="KW-0808">Transferase</keyword>
<feature type="domain" description="Glycosyltransferase subfamily 4-like N-terminal" evidence="3">
    <location>
        <begin position="16"/>
        <end position="165"/>
    </location>
</feature>
<dbReference type="PANTHER" id="PTHR46401:SF2">
    <property type="entry name" value="GLYCOSYLTRANSFERASE WBBK-RELATED"/>
    <property type="match status" value="1"/>
</dbReference>
<evidence type="ECO:0008006" key="5">
    <source>
        <dbReference type="Google" id="ProtNLM"/>
    </source>
</evidence>
<dbReference type="FunFam" id="3.40.50.2000:FF:000119">
    <property type="entry name" value="Glycosyl transferase group 1"/>
    <property type="match status" value="1"/>
</dbReference>
<feature type="domain" description="Glycosyl transferase family 1" evidence="2">
    <location>
        <begin position="188"/>
        <end position="344"/>
    </location>
</feature>
<evidence type="ECO:0000259" key="3">
    <source>
        <dbReference type="Pfam" id="PF13439"/>
    </source>
</evidence>
<sequence>MRIGINCRSFLNKNYTGIGRYAYNLVQSLSDIDIDNRYCLYAKKNAFSLHKRIPYIQGKNFFLKIDRWNRGLRQVLKDIDIYHSPSPDALDIDGVKIIVTVHDLIFKTFPQGHTQKTIEATEKQFQNIVKYADKIICVSKNTINDMSQYFNIDKKKISLVYQGVDKSIFYPMELEENLVAQKFIRSKGINEPFILSVGTIEPRKNLENLIYSFNILKSKKLFFGKLAIVGMKGWMSEGIATLVRKLDLKEDIVFLGYLTDNQLRYFYNNAQVFVFPSFYEGFGFPIIEAFCCGAPVVTSNVSSCPEIAQDAAVISDPYKPADIANGIVQILHDEKLRRTLREKGFVRSVDFSFRKMAQETFDVYEEVYKFGDR</sequence>
<dbReference type="AlphaFoldDB" id="A0A3B1DXD8"/>
<dbReference type="InterPro" id="IPR028098">
    <property type="entry name" value="Glyco_trans_4-like_N"/>
</dbReference>
<evidence type="ECO:0000259" key="2">
    <source>
        <dbReference type="Pfam" id="PF00534"/>
    </source>
</evidence>
<evidence type="ECO:0000256" key="1">
    <source>
        <dbReference type="ARBA" id="ARBA00022679"/>
    </source>
</evidence>
<reference evidence="4" key="1">
    <citation type="submission" date="2018-06" db="EMBL/GenBank/DDBJ databases">
        <authorList>
            <person name="Zhirakovskaya E."/>
        </authorList>
    </citation>
    <scope>NUCLEOTIDE SEQUENCE</scope>
</reference>
<dbReference type="CDD" id="cd03809">
    <property type="entry name" value="GT4_MtfB-like"/>
    <property type="match status" value="1"/>
</dbReference>
<dbReference type="GO" id="GO:0009103">
    <property type="term" value="P:lipopolysaccharide biosynthetic process"/>
    <property type="evidence" value="ECO:0007669"/>
    <property type="project" value="TreeGrafter"/>
</dbReference>
<name>A0A3B1DXD8_9ZZZZ</name>
<gene>
    <name evidence="4" type="ORF">MNBD_UNCLBAC01-1847</name>
</gene>
<dbReference type="Pfam" id="PF13439">
    <property type="entry name" value="Glyco_transf_4"/>
    <property type="match status" value="1"/>
</dbReference>
<dbReference type="Gene3D" id="3.40.50.2000">
    <property type="entry name" value="Glycogen Phosphorylase B"/>
    <property type="match status" value="2"/>
</dbReference>
<dbReference type="PANTHER" id="PTHR46401">
    <property type="entry name" value="GLYCOSYLTRANSFERASE WBBK-RELATED"/>
    <property type="match status" value="1"/>
</dbReference>
<dbReference type="Pfam" id="PF00534">
    <property type="entry name" value="Glycos_transf_1"/>
    <property type="match status" value="1"/>
</dbReference>
<organism evidence="4">
    <name type="scientific">hydrothermal vent metagenome</name>
    <dbReference type="NCBI Taxonomy" id="652676"/>
    <lineage>
        <taxon>unclassified sequences</taxon>
        <taxon>metagenomes</taxon>
        <taxon>ecological metagenomes</taxon>
    </lineage>
</organism>
<dbReference type="InterPro" id="IPR001296">
    <property type="entry name" value="Glyco_trans_1"/>
</dbReference>
<dbReference type="SUPFAM" id="SSF53756">
    <property type="entry name" value="UDP-Glycosyltransferase/glycogen phosphorylase"/>
    <property type="match status" value="1"/>
</dbReference>
<dbReference type="GO" id="GO:0016757">
    <property type="term" value="F:glycosyltransferase activity"/>
    <property type="evidence" value="ECO:0007669"/>
    <property type="project" value="InterPro"/>
</dbReference>
<protein>
    <recommendedName>
        <fullName evidence="5">Mannosyltransferase</fullName>
    </recommendedName>
</protein>